<dbReference type="Gene3D" id="1.10.260.40">
    <property type="entry name" value="lambda repressor-like DNA-binding domains"/>
    <property type="match status" value="1"/>
</dbReference>
<sequence>MKIDELGKRIKNRRKVLGLTIRDLAELTDISKTTISQIERGVRNPTFEILENIFEYLNLEMKVEVKNRK</sequence>
<name>A0ABT8WDS1_9FLAO</name>
<keyword evidence="1" id="KW-0238">DNA-binding</keyword>
<feature type="domain" description="HTH cro/C1-type" evidence="2">
    <location>
        <begin position="10"/>
        <end position="65"/>
    </location>
</feature>
<protein>
    <submittedName>
        <fullName evidence="3">Helix-turn-helix transcriptional regulator</fullName>
    </submittedName>
</protein>
<dbReference type="RefSeq" id="WP_303279012.1">
    <property type="nucleotide sequence ID" value="NZ_JAUOEK010000150.1"/>
</dbReference>
<dbReference type="Pfam" id="PF01381">
    <property type="entry name" value="HTH_3"/>
    <property type="match status" value="1"/>
</dbReference>
<reference evidence="3" key="1">
    <citation type="submission" date="2023-07" db="EMBL/GenBank/DDBJ databases">
        <title>Two novel species in the genus Flavivirga.</title>
        <authorList>
            <person name="Kwon K."/>
        </authorList>
    </citation>
    <scope>NUCLEOTIDE SEQUENCE</scope>
    <source>
        <strain evidence="3">KCTC 52353</strain>
    </source>
</reference>
<evidence type="ECO:0000313" key="4">
    <source>
        <dbReference type="Proteomes" id="UP001176883"/>
    </source>
</evidence>
<dbReference type="PANTHER" id="PTHR46797">
    <property type="entry name" value="HTH-TYPE TRANSCRIPTIONAL REGULATOR"/>
    <property type="match status" value="1"/>
</dbReference>
<evidence type="ECO:0000313" key="3">
    <source>
        <dbReference type="EMBL" id="MDO5971309.1"/>
    </source>
</evidence>
<keyword evidence="4" id="KW-1185">Reference proteome</keyword>
<dbReference type="CDD" id="cd00093">
    <property type="entry name" value="HTH_XRE"/>
    <property type="match status" value="1"/>
</dbReference>
<dbReference type="PROSITE" id="PS50943">
    <property type="entry name" value="HTH_CROC1"/>
    <property type="match status" value="1"/>
</dbReference>
<dbReference type="EMBL" id="JAUOEK010000150">
    <property type="protein sequence ID" value="MDO5971309.1"/>
    <property type="molecule type" value="Genomic_DNA"/>
</dbReference>
<dbReference type="InterPro" id="IPR010982">
    <property type="entry name" value="Lambda_DNA-bd_dom_sf"/>
</dbReference>
<comment type="caution">
    <text evidence="3">The sequence shown here is derived from an EMBL/GenBank/DDBJ whole genome shotgun (WGS) entry which is preliminary data.</text>
</comment>
<dbReference type="PANTHER" id="PTHR46797:SF1">
    <property type="entry name" value="METHYLPHOSPHONATE SYNTHASE"/>
    <property type="match status" value="1"/>
</dbReference>
<dbReference type="InterPro" id="IPR050807">
    <property type="entry name" value="TransReg_Diox_bact_type"/>
</dbReference>
<dbReference type="SMART" id="SM00530">
    <property type="entry name" value="HTH_XRE"/>
    <property type="match status" value="1"/>
</dbReference>
<dbReference type="Proteomes" id="UP001176883">
    <property type="component" value="Unassembled WGS sequence"/>
</dbReference>
<evidence type="ECO:0000256" key="1">
    <source>
        <dbReference type="ARBA" id="ARBA00023125"/>
    </source>
</evidence>
<evidence type="ECO:0000259" key="2">
    <source>
        <dbReference type="PROSITE" id="PS50943"/>
    </source>
</evidence>
<gene>
    <name evidence="3" type="ORF">Q4Q35_15985</name>
</gene>
<accession>A0ABT8WDS1</accession>
<dbReference type="InterPro" id="IPR001387">
    <property type="entry name" value="Cro/C1-type_HTH"/>
</dbReference>
<organism evidence="3 4">
    <name type="scientific">Flavivirga aquimarina</name>
    <dbReference type="NCBI Taxonomy" id="2027862"/>
    <lineage>
        <taxon>Bacteria</taxon>
        <taxon>Pseudomonadati</taxon>
        <taxon>Bacteroidota</taxon>
        <taxon>Flavobacteriia</taxon>
        <taxon>Flavobacteriales</taxon>
        <taxon>Flavobacteriaceae</taxon>
        <taxon>Flavivirga</taxon>
    </lineage>
</organism>
<dbReference type="SUPFAM" id="SSF47413">
    <property type="entry name" value="lambda repressor-like DNA-binding domains"/>
    <property type="match status" value="1"/>
</dbReference>
<proteinExistence type="predicted"/>